<organism evidence="3 5">
    <name type="scientific">Pluralibacter gergoviae</name>
    <name type="common">Enterobacter gergoviae</name>
    <dbReference type="NCBI Taxonomy" id="61647"/>
    <lineage>
        <taxon>Bacteria</taxon>
        <taxon>Pseudomonadati</taxon>
        <taxon>Pseudomonadota</taxon>
        <taxon>Gammaproteobacteria</taxon>
        <taxon>Enterobacterales</taxon>
        <taxon>Enterobacteriaceae</taxon>
        <taxon>Pluralibacter</taxon>
    </lineage>
</organism>
<dbReference type="InterPro" id="IPR009081">
    <property type="entry name" value="PP-bd_ACP"/>
</dbReference>
<dbReference type="Proteomes" id="UP000036196">
    <property type="component" value="Unassembled WGS sequence"/>
</dbReference>
<evidence type="ECO:0000259" key="1">
    <source>
        <dbReference type="PROSITE" id="PS50075"/>
    </source>
</evidence>
<evidence type="ECO:0000313" key="3">
    <source>
        <dbReference type="EMBL" id="KMK14736.1"/>
    </source>
</evidence>
<gene>
    <name evidence="3" type="ORF">ABW06_07835</name>
    <name evidence="2" type="ORF">QEG54_002834</name>
    <name evidence="4" type="ORF">RBJ30_12265</name>
</gene>
<keyword evidence="5" id="KW-1185">Reference proteome</keyword>
<reference evidence="4" key="2">
    <citation type="submission" date="2023-08" db="EMBL/GenBank/DDBJ databases">
        <title>WGS of pathogenic bacterial species, Los Angeles County Public Health Laboratories.</title>
        <authorList>
            <person name="Garrigues J.M."/>
            <person name="Green N.M."/>
        </authorList>
    </citation>
    <scope>NUCLEOTIDE SEQUENCE</scope>
    <source>
        <strain evidence="4">LACPHL-BACT-2023-00068</strain>
    </source>
</reference>
<protein>
    <submittedName>
        <fullName evidence="3">Acyl carrier protein</fullName>
    </submittedName>
</protein>
<dbReference type="Pfam" id="PF00550">
    <property type="entry name" value="PP-binding"/>
    <property type="match status" value="1"/>
</dbReference>
<accession>A0A089PH11</accession>
<dbReference type="RefSeq" id="WP_043081785.1">
    <property type="nucleotide sequence ID" value="NZ_CACVCI010000001.1"/>
</dbReference>
<comment type="caution">
    <text evidence="3">The sequence shown here is derived from an EMBL/GenBank/DDBJ whole genome shotgun (WGS) entry which is preliminary data.</text>
</comment>
<dbReference type="PATRIC" id="fig|61647.13.peg.2965"/>
<evidence type="ECO:0000313" key="5">
    <source>
        <dbReference type="Proteomes" id="UP000036196"/>
    </source>
</evidence>
<dbReference type="Gene3D" id="1.10.1200.10">
    <property type="entry name" value="ACP-like"/>
    <property type="match status" value="1"/>
</dbReference>
<name>A0A089PH11_PLUGE</name>
<dbReference type="KEGG" id="pge:LG71_06200"/>
<dbReference type="PROSITE" id="PS50075">
    <property type="entry name" value="CARRIER"/>
    <property type="match status" value="1"/>
</dbReference>
<evidence type="ECO:0000313" key="2">
    <source>
        <dbReference type="EMBL" id="EML1472093.1"/>
    </source>
</evidence>
<dbReference type="GeneID" id="61383006"/>
<dbReference type="OrthoDB" id="6575267at2"/>
<sequence>MKSYQAIYRDLCDTICDAKDLDEGDLSPEVSLQQLRLDSLDYVELMVLAKREFGVTIDADTFASRPDLTLGELCQHLYDAQQKPAP</sequence>
<dbReference type="InterPro" id="IPR036736">
    <property type="entry name" value="ACP-like_sf"/>
</dbReference>
<dbReference type="eggNOG" id="COG0236">
    <property type="taxonomic scope" value="Bacteria"/>
</dbReference>
<evidence type="ECO:0000313" key="4">
    <source>
        <dbReference type="EMBL" id="MDQ2309863.1"/>
    </source>
</evidence>
<reference evidence="3 5" key="1">
    <citation type="submission" date="2015-05" db="EMBL/GenBank/DDBJ databases">
        <title>Genome sequences of Pluralibacter gergoviae.</title>
        <authorList>
            <person name="Greninger A.L."/>
            <person name="Miller S."/>
        </authorList>
    </citation>
    <scope>NUCLEOTIDE SEQUENCE [LARGE SCALE GENOMIC DNA]</scope>
    <source>
        <strain evidence="3 5">JS81F13</strain>
    </source>
</reference>
<dbReference type="EMBL" id="LDZF01000006">
    <property type="protein sequence ID" value="KMK14736.1"/>
    <property type="molecule type" value="Genomic_DNA"/>
</dbReference>
<reference evidence="2" key="3">
    <citation type="submission" date="2024-02" db="EMBL/GenBank/DDBJ databases">
        <authorList>
            <consortium name="Clinical and Environmental Microbiology Branch: Whole genome sequencing antimicrobial resistance pathogens in the healthcare setting"/>
        </authorList>
    </citation>
    <scope>NUCLEOTIDE SEQUENCE</scope>
    <source>
        <strain evidence="2">2021DK-00143</strain>
    </source>
</reference>
<proteinExistence type="predicted"/>
<dbReference type="STRING" id="61647.LG71_06200"/>
<dbReference type="AlphaFoldDB" id="A0A089PH11"/>
<feature type="domain" description="Carrier" evidence="1">
    <location>
        <begin position="2"/>
        <end position="81"/>
    </location>
</feature>
<dbReference type="EMBL" id="ABLOKC030000014">
    <property type="protein sequence ID" value="EML1472093.1"/>
    <property type="molecule type" value="Genomic_DNA"/>
</dbReference>
<dbReference type="Proteomes" id="UP001236270">
    <property type="component" value="Unassembled WGS sequence"/>
</dbReference>
<dbReference type="SUPFAM" id="SSF47336">
    <property type="entry name" value="ACP-like"/>
    <property type="match status" value="1"/>
</dbReference>
<dbReference type="EMBL" id="JAVDNV010000007">
    <property type="protein sequence ID" value="MDQ2309863.1"/>
    <property type="molecule type" value="Genomic_DNA"/>
</dbReference>